<sequence>MGVFTEKLTTAGMLFCTLMMIELGSRVMMVTGKQYKVGDSAGWTMKSNSSYLSWASSKNFRVEDILWFEYNATVDNVIRVSHFDFRSCNTSSPIKTFNTGNDSFTIKGPGHYYFTSGFSGHCEAGQKLDVRVLKSSQNATQPPVRTPSPGPSPSDVVASSPLESKATTPSPSETSGTSTHDSMWVLKTISVVVSGLVVVVHGYV</sequence>
<dbReference type="EMBL" id="CM042060">
    <property type="protein sequence ID" value="KAI3678924.1"/>
    <property type="molecule type" value="Genomic_DNA"/>
</dbReference>
<comment type="caution">
    <text evidence="1">The sequence shown here is derived from an EMBL/GenBank/DDBJ whole genome shotgun (WGS) entry which is preliminary data.</text>
</comment>
<evidence type="ECO:0000313" key="2">
    <source>
        <dbReference type="Proteomes" id="UP001055879"/>
    </source>
</evidence>
<name>A0ACB8Y558_ARCLA</name>
<proteinExistence type="predicted"/>
<organism evidence="1 2">
    <name type="scientific">Arctium lappa</name>
    <name type="common">Greater burdock</name>
    <name type="synonym">Lappa major</name>
    <dbReference type="NCBI Taxonomy" id="4217"/>
    <lineage>
        <taxon>Eukaryota</taxon>
        <taxon>Viridiplantae</taxon>
        <taxon>Streptophyta</taxon>
        <taxon>Embryophyta</taxon>
        <taxon>Tracheophyta</taxon>
        <taxon>Spermatophyta</taxon>
        <taxon>Magnoliopsida</taxon>
        <taxon>eudicotyledons</taxon>
        <taxon>Gunneridae</taxon>
        <taxon>Pentapetalae</taxon>
        <taxon>asterids</taxon>
        <taxon>campanulids</taxon>
        <taxon>Asterales</taxon>
        <taxon>Asteraceae</taxon>
        <taxon>Carduoideae</taxon>
        <taxon>Cardueae</taxon>
        <taxon>Arctiinae</taxon>
        <taxon>Arctium</taxon>
    </lineage>
</organism>
<reference evidence="2" key="1">
    <citation type="journal article" date="2022" name="Mol. Ecol. Resour.">
        <title>The genomes of chicory, endive, great burdock and yacon provide insights into Asteraceae palaeo-polyploidization history and plant inulin production.</title>
        <authorList>
            <person name="Fan W."/>
            <person name="Wang S."/>
            <person name="Wang H."/>
            <person name="Wang A."/>
            <person name="Jiang F."/>
            <person name="Liu H."/>
            <person name="Zhao H."/>
            <person name="Xu D."/>
            <person name="Zhang Y."/>
        </authorList>
    </citation>
    <scope>NUCLEOTIDE SEQUENCE [LARGE SCALE GENOMIC DNA]</scope>
    <source>
        <strain evidence="2">cv. Niubang</strain>
    </source>
</reference>
<protein>
    <submittedName>
        <fullName evidence="1">Uncharacterized protein</fullName>
    </submittedName>
</protein>
<accession>A0ACB8Y558</accession>
<gene>
    <name evidence="1" type="ORF">L6452_38228</name>
</gene>
<evidence type="ECO:0000313" key="1">
    <source>
        <dbReference type="EMBL" id="KAI3678924.1"/>
    </source>
</evidence>
<dbReference type="Proteomes" id="UP001055879">
    <property type="component" value="Linkage Group LG14"/>
</dbReference>
<reference evidence="1 2" key="2">
    <citation type="journal article" date="2022" name="Mol. Ecol. Resour.">
        <title>The genomes of chicory, endive, great burdock and yacon provide insights into Asteraceae paleo-polyploidization history and plant inulin production.</title>
        <authorList>
            <person name="Fan W."/>
            <person name="Wang S."/>
            <person name="Wang H."/>
            <person name="Wang A."/>
            <person name="Jiang F."/>
            <person name="Liu H."/>
            <person name="Zhao H."/>
            <person name="Xu D."/>
            <person name="Zhang Y."/>
        </authorList>
    </citation>
    <scope>NUCLEOTIDE SEQUENCE [LARGE SCALE GENOMIC DNA]</scope>
    <source>
        <strain evidence="2">cv. Niubang</strain>
    </source>
</reference>
<keyword evidence="2" id="KW-1185">Reference proteome</keyword>